<dbReference type="Proteomes" id="UP000077177">
    <property type="component" value="Chromosome"/>
</dbReference>
<gene>
    <name evidence="7" type="ORF">SY85_10700</name>
</gene>
<sequence>MNKYRYSFEHFKIARHLLYWTALVVPVSIVVGSLVALFLWLLDMATATRWTHLWLLFLLPLAGIFITYLYKAFGKNAEAGNNLILEEIHKPGGGIPTRMTPFILFSTVLTHLFGGSAGREGTAVQMGGSMASLFAKWYRLKSRDKRMLLMCGMAAGFGAVFGTPVTGAVFALEVLTIGRIKYDALLPCFIASLLADIVCSAYGIHHTRYNILFNGDATQWLPFIHFDLLLLVKVIVAGAAFGVVGFVFAELSHAIKGATTRYVPNRWLIPVIGAALVIGISYLLSSFDYLGLGVTNPVGGVSIVSAFQAGGADTWSWFWKLLLTAITLNTGFKGGEVTPLFFIGATLGNTLAMISGAPVDLFAGLGFIAVFAGATNTPIACTLMGVELFGGNNIIYYAVACFTAYYFSGHTGIYGAQRMAVTKFHLTTPTEDSLKEIKSKQASNNRNQGPQTGKA</sequence>
<feature type="transmembrane region" description="Helical" evidence="6">
    <location>
        <begin position="267"/>
        <end position="284"/>
    </location>
</feature>
<evidence type="ECO:0000313" key="7">
    <source>
        <dbReference type="EMBL" id="ANE50902.1"/>
    </source>
</evidence>
<protein>
    <submittedName>
        <fullName evidence="7">Voltage-gated chloride channel protein</fullName>
    </submittedName>
</protein>
<reference evidence="7 8" key="2">
    <citation type="journal article" date="2016" name="Int. J. Syst. Evol. Microbiol.">
        <title>Flavisolibacter tropicus sp. nov., isolated from tropical soil.</title>
        <authorList>
            <person name="Lee J.J."/>
            <person name="Kang M.S."/>
            <person name="Kim G.S."/>
            <person name="Lee C.S."/>
            <person name="Lim S."/>
            <person name="Lee J."/>
            <person name="Roh S.H."/>
            <person name="Kang H."/>
            <person name="Ha J.M."/>
            <person name="Bae S."/>
            <person name="Jung H.Y."/>
            <person name="Kim M.K."/>
        </authorList>
    </citation>
    <scope>NUCLEOTIDE SEQUENCE [LARGE SCALE GENOMIC DNA]</scope>
    <source>
        <strain evidence="7 8">LCS9</strain>
    </source>
</reference>
<evidence type="ECO:0000256" key="4">
    <source>
        <dbReference type="ARBA" id="ARBA00023136"/>
    </source>
</evidence>
<dbReference type="PANTHER" id="PTHR43427:SF12">
    <property type="entry name" value="CHLORIDE TRANSPORTER"/>
    <property type="match status" value="1"/>
</dbReference>
<evidence type="ECO:0000256" key="6">
    <source>
        <dbReference type="SAM" id="Phobius"/>
    </source>
</evidence>
<feature type="region of interest" description="Disordered" evidence="5">
    <location>
        <begin position="435"/>
        <end position="455"/>
    </location>
</feature>
<dbReference type="OrthoDB" id="9767361at2"/>
<proteinExistence type="predicted"/>
<dbReference type="Gene3D" id="1.10.3080.10">
    <property type="entry name" value="Clc chloride channel"/>
    <property type="match status" value="1"/>
</dbReference>
<dbReference type="InterPro" id="IPR001807">
    <property type="entry name" value="ClC"/>
</dbReference>
<dbReference type="PANTHER" id="PTHR43427">
    <property type="entry name" value="CHLORIDE CHANNEL PROTEIN CLC-E"/>
    <property type="match status" value="1"/>
</dbReference>
<keyword evidence="8" id="KW-1185">Reference proteome</keyword>
<keyword evidence="4 6" id="KW-0472">Membrane</keyword>
<feature type="transmembrane region" description="Helical" evidence="6">
    <location>
        <begin position="184"/>
        <end position="205"/>
    </location>
</feature>
<dbReference type="RefSeq" id="WP_066404342.1">
    <property type="nucleotide sequence ID" value="NZ_CP011390.1"/>
</dbReference>
<feature type="transmembrane region" description="Helical" evidence="6">
    <location>
        <begin position="147"/>
        <end position="172"/>
    </location>
</feature>
<evidence type="ECO:0000256" key="3">
    <source>
        <dbReference type="ARBA" id="ARBA00022989"/>
    </source>
</evidence>
<evidence type="ECO:0000256" key="2">
    <source>
        <dbReference type="ARBA" id="ARBA00022692"/>
    </source>
</evidence>
<dbReference type="EMBL" id="CP011390">
    <property type="protein sequence ID" value="ANE50902.1"/>
    <property type="molecule type" value="Genomic_DNA"/>
</dbReference>
<dbReference type="CDD" id="cd03682">
    <property type="entry name" value="ClC_sycA_like"/>
    <property type="match status" value="1"/>
</dbReference>
<dbReference type="SUPFAM" id="SSF81340">
    <property type="entry name" value="Clc chloride channel"/>
    <property type="match status" value="1"/>
</dbReference>
<dbReference type="PRINTS" id="PR00762">
    <property type="entry name" value="CLCHANNEL"/>
</dbReference>
<feature type="transmembrane region" description="Helical" evidence="6">
    <location>
        <begin position="351"/>
        <end position="374"/>
    </location>
</feature>
<evidence type="ECO:0000256" key="5">
    <source>
        <dbReference type="SAM" id="MobiDB-lite"/>
    </source>
</evidence>
<dbReference type="InterPro" id="IPR014743">
    <property type="entry name" value="Cl-channel_core"/>
</dbReference>
<feature type="compositionally biased region" description="Polar residues" evidence="5">
    <location>
        <begin position="440"/>
        <end position="455"/>
    </location>
</feature>
<feature type="transmembrane region" description="Helical" evidence="6">
    <location>
        <begin position="394"/>
        <end position="416"/>
    </location>
</feature>
<keyword evidence="2 6" id="KW-0812">Transmembrane</keyword>
<dbReference type="STRING" id="1492898.SY85_10700"/>
<dbReference type="Pfam" id="PF00654">
    <property type="entry name" value="Voltage_CLC"/>
    <property type="match status" value="1"/>
</dbReference>
<comment type="subcellular location">
    <subcellularLocation>
        <location evidence="1">Membrane</location>
        <topology evidence="1">Multi-pass membrane protein</topology>
    </subcellularLocation>
</comment>
<name>A0A172TV75_9BACT</name>
<dbReference type="GO" id="GO:0016020">
    <property type="term" value="C:membrane"/>
    <property type="evidence" value="ECO:0007669"/>
    <property type="project" value="UniProtKB-SubCell"/>
</dbReference>
<dbReference type="InterPro" id="IPR050368">
    <property type="entry name" value="ClC-type_chloride_channel"/>
</dbReference>
<reference evidence="8" key="1">
    <citation type="submission" date="2015-01" db="EMBL/GenBank/DDBJ databases">
        <title>Flavisolibacter sp./LCS9/ whole genome sequencing.</title>
        <authorList>
            <person name="Kim M.K."/>
            <person name="Srinivasan S."/>
            <person name="Lee J.-J."/>
        </authorList>
    </citation>
    <scope>NUCLEOTIDE SEQUENCE [LARGE SCALE GENOMIC DNA]</scope>
    <source>
        <strain evidence="8">LCS9</strain>
    </source>
</reference>
<feature type="transmembrane region" description="Helical" evidence="6">
    <location>
        <begin position="53"/>
        <end position="70"/>
    </location>
</feature>
<dbReference type="PATRIC" id="fig|1492898.3.peg.2304"/>
<dbReference type="GO" id="GO:0015108">
    <property type="term" value="F:chloride transmembrane transporter activity"/>
    <property type="evidence" value="ECO:0007669"/>
    <property type="project" value="InterPro"/>
</dbReference>
<evidence type="ECO:0000313" key="8">
    <source>
        <dbReference type="Proteomes" id="UP000077177"/>
    </source>
</evidence>
<evidence type="ECO:0000256" key="1">
    <source>
        <dbReference type="ARBA" id="ARBA00004141"/>
    </source>
</evidence>
<feature type="transmembrane region" description="Helical" evidence="6">
    <location>
        <begin position="226"/>
        <end position="247"/>
    </location>
</feature>
<dbReference type="AlphaFoldDB" id="A0A172TV75"/>
<dbReference type="KEGG" id="fla:SY85_10700"/>
<accession>A0A172TV75</accession>
<feature type="transmembrane region" description="Helical" evidence="6">
    <location>
        <begin position="20"/>
        <end position="41"/>
    </location>
</feature>
<organism evidence="7 8">
    <name type="scientific">Flavisolibacter tropicus</name>
    <dbReference type="NCBI Taxonomy" id="1492898"/>
    <lineage>
        <taxon>Bacteria</taxon>
        <taxon>Pseudomonadati</taxon>
        <taxon>Bacteroidota</taxon>
        <taxon>Chitinophagia</taxon>
        <taxon>Chitinophagales</taxon>
        <taxon>Chitinophagaceae</taxon>
        <taxon>Flavisolibacter</taxon>
    </lineage>
</organism>
<keyword evidence="3 6" id="KW-1133">Transmembrane helix</keyword>